<sequence length="145" mass="16082">MVMGNCHIVENRNIRGFSATKGREVFDQGLFQNIDTTGAKWVLCIPDQLRREIRGYMHSECGHYGITKTVKYIQNYCVFRGMYRTVAKVIGLCLICAQTKAPNRKCKGMMGHVLATKPLVCVDLFGPLPKGREGGGGGGVEHTFL</sequence>
<comment type="caution">
    <text evidence="2">The sequence shown here is derived from an EMBL/GenBank/DDBJ whole genome shotgun (WGS) entry which is preliminary data.</text>
</comment>
<dbReference type="InterPro" id="IPR041588">
    <property type="entry name" value="Integrase_H2C2"/>
</dbReference>
<dbReference type="Pfam" id="PF17921">
    <property type="entry name" value="Integrase_H2C2"/>
    <property type="match status" value="1"/>
</dbReference>
<feature type="domain" description="Integrase zinc-binding" evidence="1">
    <location>
        <begin position="45"/>
        <end position="101"/>
    </location>
</feature>
<keyword evidence="3" id="KW-1185">Reference proteome</keyword>
<name>A0ABQ9IIG3_9NEOP</name>
<dbReference type="Proteomes" id="UP001159363">
    <property type="component" value="Chromosome 1"/>
</dbReference>
<reference evidence="2 3" key="1">
    <citation type="submission" date="2023-02" db="EMBL/GenBank/DDBJ databases">
        <title>LHISI_Scaffold_Assembly.</title>
        <authorList>
            <person name="Stuart O.P."/>
            <person name="Cleave R."/>
            <person name="Magrath M.J.L."/>
            <person name="Mikheyev A.S."/>
        </authorList>
    </citation>
    <scope>NUCLEOTIDE SEQUENCE [LARGE SCALE GENOMIC DNA]</scope>
    <source>
        <strain evidence="2">Daus_M_001</strain>
        <tissue evidence="2">Leg muscle</tissue>
    </source>
</reference>
<proteinExistence type="predicted"/>
<evidence type="ECO:0000313" key="2">
    <source>
        <dbReference type="EMBL" id="KAJ8896446.1"/>
    </source>
</evidence>
<organism evidence="2 3">
    <name type="scientific">Dryococelus australis</name>
    <dbReference type="NCBI Taxonomy" id="614101"/>
    <lineage>
        <taxon>Eukaryota</taxon>
        <taxon>Metazoa</taxon>
        <taxon>Ecdysozoa</taxon>
        <taxon>Arthropoda</taxon>
        <taxon>Hexapoda</taxon>
        <taxon>Insecta</taxon>
        <taxon>Pterygota</taxon>
        <taxon>Neoptera</taxon>
        <taxon>Polyneoptera</taxon>
        <taxon>Phasmatodea</taxon>
        <taxon>Verophasmatodea</taxon>
        <taxon>Anareolatae</taxon>
        <taxon>Phasmatidae</taxon>
        <taxon>Eurycanthinae</taxon>
        <taxon>Dryococelus</taxon>
    </lineage>
</organism>
<evidence type="ECO:0000313" key="3">
    <source>
        <dbReference type="Proteomes" id="UP001159363"/>
    </source>
</evidence>
<dbReference type="EMBL" id="JARBHB010000001">
    <property type="protein sequence ID" value="KAJ8896446.1"/>
    <property type="molecule type" value="Genomic_DNA"/>
</dbReference>
<dbReference type="Gene3D" id="1.10.340.70">
    <property type="match status" value="1"/>
</dbReference>
<evidence type="ECO:0000259" key="1">
    <source>
        <dbReference type="Pfam" id="PF17921"/>
    </source>
</evidence>
<protein>
    <recommendedName>
        <fullName evidence="1">Integrase zinc-binding domain-containing protein</fullName>
    </recommendedName>
</protein>
<gene>
    <name evidence="2" type="ORF">PR048_001790</name>
</gene>
<accession>A0ABQ9IIG3</accession>